<accession>A0ABC9XXE7</accession>
<dbReference type="Pfam" id="PF06369">
    <property type="entry name" value="Anemone_cytotox"/>
    <property type="match status" value="1"/>
</dbReference>
<evidence type="ECO:0000313" key="7">
    <source>
        <dbReference type="Proteomes" id="UP001623348"/>
    </source>
</evidence>
<evidence type="ECO:0000313" key="6">
    <source>
        <dbReference type="EMBL" id="GAB0202067.1"/>
    </source>
</evidence>
<keyword evidence="3" id="KW-1052">Target cell membrane</keyword>
<dbReference type="EMBL" id="BAAFJT010000036">
    <property type="protein sequence ID" value="GAB0202067.1"/>
    <property type="molecule type" value="Genomic_DNA"/>
</dbReference>
<evidence type="ECO:0000256" key="2">
    <source>
        <dbReference type="ARBA" id="ARBA00004532"/>
    </source>
</evidence>
<gene>
    <name evidence="6" type="ORF">GRJ2_002672300</name>
</gene>
<evidence type="ECO:0000256" key="1">
    <source>
        <dbReference type="ARBA" id="ARBA00004175"/>
    </source>
</evidence>
<dbReference type="SUPFAM" id="SSF63724">
    <property type="entry name" value="Cytolysin/lectin"/>
    <property type="match status" value="1"/>
</dbReference>
<keyword evidence="4" id="KW-1053">Target membrane</keyword>
<organism evidence="6 7">
    <name type="scientific">Grus japonensis</name>
    <name type="common">Japanese crane</name>
    <name type="synonym">Red-crowned crane</name>
    <dbReference type="NCBI Taxonomy" id="30415"/>
    <lineage>
        <taxon>Eukaryota</taxon>
        <taxon>Metazoa</taxon>
        <taxon>Chordata</taxon>
        <taxon>Craniata</taxon>
        <taxon>Vertebrata</taxon>
        <taxon>Euteleostomi</taxon>
        <taxon>Archelosauria</taxon>
        <taxon>Archosauria</taxon>
        <taxon>Dinosauria</taxon>
        <taxon>Saurischia</taxon>
        <taxon>Theropoda</taxon>
        <taxon>Coelurosauria</taxon>
        <taxon>Aves</taxon>
        <taxon>Neognathae</taxon>
        <taxon>Neoaves</taxon>
        <taxon>Gruiformes</taxon>
        <taxon>Gruidae</taxon>
        <taxon>Grus</taxon>
    </lineage>
</organism>
<sequence>MSGNSLWKSLERSVEIQIDNKTQDVTLHNPRSYCFSGFSSMPPSPRIPPGITDSCQFTNSVMHFRGCVGVLVYEADTFTLAILFSNPFDYNIFYVELAMEISLHKAHRGNLEDIYNRMYSGIPASTDKGTMLHRVKLGVCQEPVMVSTGHVKVTATMSNAAKSIIRVIVENQDGPTT</sequence>
<keyword evidence="4" id="KW-0472">Membrane</keyword>
<keyword evidence="7" id="KW-1185">Reference proteome</keyword>
<dbReference type="Gene3D" id="2.60.270.20">
    <property type="entry name" value="Cytolysin/lectin"/>
    <property type="match status" value="1"/>
</dbReference>
<protein>
    <submittedName>
        <fullName evidence="6">Uncharacterized protein</fullName>
    </submittedName>
</protein>
<comment type="caution">
    <text evidence="6">The sequence shown here is derived from an EMBL/GenBank/DDBJ whole genome shotgun (WGS) entry which is preliminary data.</text>
</comment>
<dbReference type="GO" id="GO:0042151">
    <property type="term" value="C:nematocyst"/>
    <property type="evidence" value="ECO:0007669"/>
    <property type="project" value="UniProtKB-SubCell"/>
</dbReference>
<dbReference type="InterPro" id="IPR050677">
    <property type="entry name" value="Actinoporin_PFT"/>
</dbReference>
<name>A0ABC9XXE7_GRUJA</name>
<keyword evidence="5" id="KW-0166">Nematocyst</keyword>
<dbReference type="Proteomes" id="UP001623348">
    <property type="component" value="Unassembled WGS sequence"/>
</dbReference>
<reference evidence="6 7" key="1">
    <citation type="submission" date="2024-06" db="EMBL/GenBank/DDBJ databases">
        <title>The draft genome of Grus japonensis, version 3.</title>
        <authorList>
            <person name="Nabeshima K."/>
            <person name="Suzuki S."/>
            <person name="Onuma M."/>
        </authorList>
    </citation>
    <scope>NUCLEOTIDE SEQUENCE [LARGE SCALE GENOMIC DNA]</scope>
    <source>
        <strain evidence="6 7">451A</strain>
    </source>
</reference>
<dbReference type="InterPro" id="IPR009104">
    <property type="entry name" value="Anemon_actinoporin-like"/>
</dbReference>
<evidence type="ECO:0000256" key="5">
    <source>
        <dbReference type="ARBA" id="ARBA00023331"/>
    </source>
</evidence>
<evidence type="ECO:0000256" key="3">
    <source>
        <dbReference type="ARBA" id="ARBA00022537"/>
    </source>
</evidence>
<proteinExistence type="predicted"/>
<dbReference type="GO" id="GO:0044218">
    <property type="term" value="C:other organism cell membrane"/>
    <property type="evidence" value="ECO:0007669"/>
    <property type="project" value="UniProtKB-KW"/>
</dbReference>
<dbReference type="PANTHER" id="PTHR40388:SF1">
    <property type="entry name" value="BRYOPORIN"/>
    <property type="match status" value="1"/>
</dbReference>
<evidence type="ECO:0000256" key="4">
    <source>
        <dbReference type="ARBA" id="ARBA00023298"/>
    </source>
</evidence>
<dbReference type="PANTHER" id="PTHR40388">
    <property type="entry name" value="BRYOPORIN"/>
    <property type="match status" value="1"/>
</dbReference>
<comment type="subcellular location">
    <subcellularLocation>
        <location evidence="2">Nematocyst</location>
    </subcellularLocation>
    <subcellularLocation>
        <location evidence="1">Target cell membrane</location>
    </subcellularLocation>
</comment>
<dbReference type="InterPro" id="IPR015926">
    <property type="entry name" value="Cytolysin/lectin"/>
</dbReference>
<dbReference type="AlphaFoldDB" id="A0ABC9XXE7"/>